<dbReference type="Proteomes" id="UP001168146">
    <property type="component" value="Unassembled WGS sequence"/>
</dbReference>
<name>A0AAN6JI90_9PEZI</name>
<accession>A0AAN6JI90</accession>
<evidence type="ECO:0000313" key="3">
    <source>
        <dbReference type="Proteomes" id="UP001168146"/>
    </source>
</evidence>
<proteinExistence type="predicted"/>
<evidence type="ECO:0000313" key="2">
    <source>
        <dbReference type="EMBL" id="KAK0325343.1"/>
    </source>
</evidence>
<comment type="caution">
    <text evidence="2">The sequence shown here is derived from an EMBL/GenBank/DDBJ whole genome shotgun (WGS) entry which is preliminary data.</text>
</comment>
<gene>
    <name evidence="2" type="ORF">LTR82_003626</name>
</gene>
<dbReference type="AlphaFoldDB" id="A0AAN6JI90"/>
<sequence>MKQTFAIRLTVANEARDVIHDIQLPYTTPSNRRHRIITPRPVQHDHNTTMCHSRSITYTCHHTLLFRLSTCRGTFTAATHPKRTWSTARRAACHDSPAVALRSSQPCGECQSAAIGAKYAQLQADLQKAASESPSAWKDYPSAEYREAEAELVEQCCRDIRVFPGPWVKLARLKRDVRRAPGARTVGCSPLRRELRPEDLPEGLGCTGGGWNGDWESGHKTMAEEVEEREAEEAEEVRAYEALCATETLAWEEELPTPDHACDVVGVEEVAEGEAVLEPSLTGTAPAEMTIITTDLEPEEKAKIAHIVELFLSPKKSLVETEPLRIPDVLCDFEEAECKQGEAVLKPISSPTVAAEMTTITTEAEHVALNTENANPSLLCAPEPQRQPTATRSKSRSQCDRDANESRWACLPSWLMVGS</sequence>
<reference evidence="2" key="1">
    <citation type="submission" date="2021-12" db="EMBL/GenBank/DDBJ databases">
        <title>Black yeast isolated from Biological Soil Crust.</title>
        <authorList>
            <person name="Kurbessoian T."/>
        </authorList>
    </citation>
    <scope>NUCLEOTIDE SEQUENCE</scope>
    <source>
        <strain evidence="2">CCFEE 5208</strain>
    </source>
</reference>
<dbReference type="EMBL" id="JASUXU010000007">
    <property type="protein sequence ID" value="KAK0325343.1"/>
    <property type="molecule type" value="Genomic_DNA"/>
</dbReference>
<evidence type="ECO:0000256" key="1">
    <source>
        <dbReference type="SAM" id="MobiDB-lite"/>
    </source>
</evidence>
<protein>
    <submittedName>
        <fullName evidence="2">Uncharacterized protein</fullName>
    </submittedName>
</protein>
<feature type="region of interest" description="Disordered" evidence="1">
    <location>
        <begin position="375"/>
        <end position="404"/>
    </location>
</feature>
<organism evidence="2 3">
    <name type="scientific">Friedmanniomyces endolithicus</name>
    <dbReference type="NCBI Taxonomy" id="329885"/>
    <lineage>
        <taxon>Eukaryota</taxon>
        <taxon>Fungi</taxon>
        <taxon>Dikarya</taxon>
        <taxon>Ascomycota</taxon>
        <taxon>Pezizomycotina</taxon>
        <taxon>Dothideomycetes</taxon>
        <taxon>Dothideomycetidae</taxon>
        <taxon>Mycosphaerellales</taxon>
        <taxon>Teratosphaeriaceae</taxon>
        <taxon>Friedmanniomyces</taxon>
    </lineage>
</organism>